<sequence>MKRSTLFSAVAGLVPMAAVAGNMMVDTGEEMGTHGDPYEGAVLLQECIFEAEEPYCSFIAGGATFYATWEAPTPGYVLEAIGTLYQNAPLMLRADIISLGDVSADIAIHSFELDPDLDWFAETRGFLQGQWMLAANPKYQSHVDGSNVTEYADGQVQSEYVMELAHTCNGANEQGPVLIAWANPWDDPACLILDTVTPEQIRARLVGGDGAQAIYIRP</sequence>
<dbReference type="EMBL" id="SMGR01000001">
    <property type="protein sequence ID" value="TCL08876.1"/>
    <property type="molecule type" value="Genomic_DNA"/>
</dbReference>
<proteinExistence type="predicted"/>
<evidence type="ECO:0000313" key="3">
    <source>
        <dbReference type="Proteomes" id="UP000295673"/>
    </source>
</evidence>
<accession>A0A4R1NKN2</accession>
<dbReference type="RefSeq" id="WP_132858965.1">
    <property type="nucleotide sequence ID" value="NZ_SMGR01000001.1"/>
</dbReference>
<feature type="signal peptide" evidence="1">
    <location>
        <begin position="1"/>
        <end position="20"/>
    </location>
</feature>
<dbReference type="AlphaFoldDB" id="A0A4R1NKN2"/>
<dbReference type="Proteomes" id="UP000295673">
    <property type="component" value="Unassembled WGS sequence"/>
</dbReference>
<gene>
    <name evidence="2" type="ORF">BXY66_0917</name>
</gene>
<evidence type="ECO:0000313" key="2">
    <source>
        <dbReference type="EMBL" id="TCL08876.1"/>
    </source>
</evidence>
<organism evidence="2 3">
    <name type="scientific">Shimia isoporae</name>
    <dbReference type="NCBI Taxonomy" id="647720"/>
    <lineage>
        <taxon>Bacteria</taxon>
        <taxon>Pseudomonadati</taxon>
        <taxon>Pseudomonadota</taxon>
        <taxon>Alphaproteobacteria</taxon>
        <taxon>Rhodobacterales</taxon>
        <taxon>Roseobacteraceae</taxon>
    </lineage>
</organism>
<feature type="chain" id="PRO_5020285285" description="Secreted protein" evidence="1">
    <location>
        <begin position="21"/>
        <end position="218"/>
    </location>
</feature>
<comment type="caution">
    <text evidence="2">The sequence shown here is derived from an EMBL/GenBank/DDBJ whole genome shotgun (WGS) entry which is preliminary data.</text>
</comment>
<reference evidence="2 3" key="1">
    <citation type="submission" date="2019-03" db="EMBL/GenBank/DDBJ databases">
        <title>Genomic Encyclopedia of Archaeal and Bacterial Type Strains, Phase II (KMG-II): from individual species to whole genera.</title>
        <authorList>
            <person name="Goeker M."/>
        </authorList>
    </citation>
    <scope>NUCLEOTIDE SEQUENCE [LARGE SCALE GENOMIC DNA]</scope>
    <source>
        <strain evidence="2 3">DSM 26433</strain>
    </source>
</reference>
<evidence type="ECO:0000256" key="1">
    <source>
        <dbReference type="SAM" id="SignalP"/>
    </source>
</evidence>
<keyword evidence="3" id="KW-1185">Reference proteome</keyword>
<name>A0A4R1NKN2_9RHOB</name>
<dbReference type="OrthoDB" id="9806840at2"/>
<evidence type="ECO:0008006" key="4">
    <source>
        <dbReference type="Google" id="ProtNLM"/>
    </source>
</evidence>
<keyword evidence="1" id="KW-0732">Signal</keyword>
<protein>
    <recommendedName>
        <fullName evidence="4">Secreted protein</fullName>
    </recommendedName>
</protein>